<keyword evidence="3" id="KW-1185">Reference proteome</keyword>
<gene>
    <name evidence="2" type="ORF">DNFV4_00855</name>
</gene>
<evidence type="ECO:0000313" key="3">
    <source>
        <dbReference type="Proteomes" id="UP001179121"/>
    </source>
</evidence>
<sequence>MRGRHIRETMRRRASNLTGFAATGLLFLTAIAGAPASWATGAPHDHVVPALSPAAPVSVEIEPDRITITFGPLDLPTGHDGELAASLPPHVFQVPRDTFLTGFHASLSKTDGTPLPRHYLHHLLLIDPNKESPACPGEVYFLAGAGLEMSDARFPEGYGVEIKAADRLMAVVAFYHGAPATTGVVARFTLYLASAGAGLTPLQVYHMGINVGCYRQLDRRAPGETDEGLPLPQGLSVVTAPVTFRMDGCVKYAYPHGHDHLVLFTLENRTSGRTLLRTAPHTTKDGTLIGFPPSQVYSSARGFSVSKDEAYEMTMISHRPLHDRIPRYGMANYILYLTAGPCAEPEPDQANRTAAPTHTPSRHTDP</sequence>
<feature type="compositionally biased region" description="Polar residues" evidence="1">
    <location>
        <begin position="350"/>
        <end position="359"/>
    </location>
</feature>
<organism evidence="2 3">
    <name type="scientific">Nitrospira tepida</name>
    <dbReference type="NCBI Taxonomy" id="2973512"/>
    <lineage>
        <taxon>Bacteria</taxon>
        <taxon>Pseudomonadati</taxon>
        <taxon>Nitrospirota</taxon>
        <taxon>Nitrospiria</taxon>
        <taxon>Nitrospirales</taxon>
        <taxon>Nitrospiraceae</taxon>
        <taxon>Nitrospira</taxon>
    </lineage>
</organism>
<proteinExistence type="predicted"/>
<name>A0AA86T4X9_9BACT</name>
<evidence type="ECO:0000313" key="2">
    <source>
        <dbReference type="EMBL" id="CAI4030427.1"/>
    </source>
</evidence>
<dbReference type="EMBL" id="OX365700">
    <property type="protein sequence ID" value="CAI4030427.1"/>
    <property type="molecule type" value="Genomic_DNA"/>
</dbReference>
<dbReference type="Proteomes" id="UP001179121">
    <property type="component" value="Chromosome"/>
</dbReference>
<dbReference type="KEGG" id="nti:DNFV4_00855"/>
<evidence type="ECO:0000256" key="1">
    <source>
        <dbReference type="SAM" id="MobiDB-lite"/>
    </source>
</evidence>
<reference evidence="2" key="1">
    <citation type="submission" date="2022-10" db="EMBL/GenBank/DDBJ databases">
        <authorList>
            <person name="Koch H."/>
        </authorList>
    </citation>
    <scope>NUCLEOTIDE SEQUENCE</scope>
    <source>
        <strain evidence="2">DNF</strain>
    </source>
</reference>
<protein>
    <submittedName>
        <fullName evidence="2">Uncharacterized protein</fullName>
    </submittedName>
</protein>
<feature type="region of interest" description="Disordered" evidence="1">
    <location>
        <begin position="345"/>
        <end position="366"/>
    </location>
</feature>
<dbReference type="AlphaFoldDB" id="A0AA86T4X9"/>
<accession>A0AA86T4X9</accession>